<dbReference type="RefSeq" id="XP_009550325.1">
    <property type="nucleotide sequence ID" value="XM_009552030.1"/>
</dbReference>
<feature type="compositionally biased region" description="Polar residues" evidence="1">
    <location>
        <begin position="66"/>
        <end position="80"/>
    </location>
</feature>
<keyword evidence="3" id="KW-1185">Reference proteome</keyword>
<evidence type="ECO:0000313" key="3">
    <source>
        <dbReference type="Proteomes" id="UP000030671"/>
    </source>
</evidence>
<evidence type="ECO:0000256" key="1">
    <source>
        <dbReference type="SAM" id="MobiDB-lite"/>
    </source>
</evidence>
<protein>
    <submittedName>
        <fullName evidence="2">Uncharacterized protein</fullName>
    </submittedName>
</protein>
<dbReference type="EMBL" id="KI925462">
    <property type="protein sequence ID" value="ETW78347.1"/>
    <property type="molecule type" value="Genomic_DNA"/>
</dbReference>
<dbReference type="Proteomes" id="UP000030671">
    <property type="component" value="Unassembled WGS sequence"/>
</dbReference>
<feature type="region of interest" description="Disordered" evidence="1">
    <location>
        <begin position="56"/>
        <end position="120"/>
    </location>
</feature>
<sequence>MAGDEARQYEHLRDAGVAATPIYGANPYAPHRTTMHHDLDATFDWNFDAIASGSGTDNWRAANDVRQFTPSPDEPQSSQPLLDAESRRDPEELLRYGSQEPLPHGLYLPPSSSIPPPLTTSYQLDTPHFLPSAQPLSYHHVSPPAHTLRAPLPQNLLTPPPDYLPMAEFHTPTPYLQPAYETSSQPWPPLHIPSTSTESHWMPLASTGAQSFLHPFTAPTFANTPSSGPTIPPTWYSQGPYAHPSLAPPTPNVSAAGPSRVRRPHKRVQPYHRDEVNYAPPASFPDFLVAGPSSQFQEPPVAGPSRPRQPRHRRRSPPAPSLPPPSPYPSNPRLSYPSPPFPTPPPLCTPPSPMHALAFNQGQKRKRQRADDEDEDEVQRPWRRKQGPSRPEQSSTTCQPEDDLQLHAAPKRVKRRVAGPRKASTSSTPAPKRDQPKGKPEAVKNRDMLAPPEAIEASGTEPTGPRS</sequence>
<feature type="compositionally biased region" description="Basic and acidic residues" evidence="1">
    <location>
        <begin position="84"/>
        <end position="94"/>
    </location>
</feature>
<gene>
    <name evidence="2" type="ORF">HETIRDRAFT_460446</name>
</gene>
<evidence type="ECO:0000313" key="2">
    <source>
        <dbReference type="EMBL" id="ETW78347.1"/>
    </source>
</evidence>
<dbReference type="STRING" id="747525.W4JXQ2"/>
<feature type="compositionally biased region" description="Pro residues" evidence="1">
    <location>
        <begin position="317"/>
        <end position="330"/>
    </location>
</feature>
<dbReference type="HOGENOM" id="CLU_035919_0_0_1"/>
<dbReference type="InParanoid" id="W4JXQ2"/>
<proteinExistence type="predicted"/>
<reference evidence="2 3" key="1">
    <citation type="journal article" date="2012" name="New Phytol.">
        <title>Insight into trade-off between wood decay and parasitism from the genome of a fungal forest pathogen.</title>
        <authorList>
            <person name="Olson A."/>
            <person name="Aerts A."/>
            <person name="Asiegbu F."/>
            <person name="Belbahri L."/>
            <person name="Bouzid O."/>
            <person name="Broberg A."/>
            <person name="Canback B."/>
            <person name="Coutinho P.M."/>
            <person name="Cullen D."/>
            <person name="Dalman K."/>
            <person name="Deflorio G."/>
            <person name="van Diepen L.T."/>
            <person name="Dunand C."/>
            <person name="Duplessis S."/>
            <person name="Durling M."/>
            <person name="Gonthier P."/>
            <person name="Grimwood J."/>
            <person name="Fossdal C.G."/>
            <person name="Hansson D."/>
            <person name="Henrissat B."/>
            <person name="Hietala A."/>
            <person name="Himmelstrand K."/>
            <person name="Hoffmeister D."/>
            <person name="Hogberg N."/>
            <person name="James T.Y."/>
            <person name="Karlsson M."/>
            <person name="Kohler A."/>
            <person name="Kues U."/>
            <person name="Lee Y.H."/>
            <person name="Lin Y.C."/>
            <person name="Lind M."/>
            <person name="Lindquist E."/>
            <person name="Lombard V."/>
            <person name="Lucas S."/>
            <person name="Lunden K."/>
            <person name="Morin E."/>
            <person name="Murat C."/>
            <person name="Park J."/>
            <person name="Raffaello T."/>
            <person name="Rouze P."/>
            <person name="Salamov A."/>
            <person name="Schmutz J."/>
            <person name="Solheim H."/>
            <person name="Stahlberg J."/>
            <person name="Velez H."/>
            <person name="de Vries R.P."/>
            <person name="Wiebenga A."/>
            <person name="Woodward S."/>
            <person name="Yakovlev I."/>
            <person name="Garbelotto M."/>
            <person name="Martin F."/>
            <person name="Grigoriev I.V."/>
            <person name="Stenlid J."/>
        </authorList>
    </citation>
    <scope>NUCLEOTIDE SEQUENCE [LARGE SCALE GENOMIC DNA]</scope>
    <source>
        <strain evidence="2 3">TC 32-1</strain>
    </source>
</reference>
<organism evidence="2 3">
    <name type="scientific">Heterobasidion irregulare (strain TC 32-1)</name>
    <dbReference type="NCBI Taxonomy" id="747525"/>
    <lineage>
        <taxon>Eukaryota</taxon>
        <taxon>Fungi</taxon>
        <taxon>Dikarya</taxon>
        <taxon>Basidiomycota</taxon>
        <taxon>Agaricomycotina</taxon>
        <taxon>Agaricomycetes</taxon>
        <taxon>Russulales</taxon>
        <taxon>Bondarzewiaceae</taxon>
        <taxon>Heterobasidion</taxon>
        <taxon>Heterobasidion annosum species complex</taxon>
    </lineage>
</organism>
<feature type="compositionally biased region" description="Pro residues" evidence="1">
    <location>
        <begin position="337"/>
        <end position="353"/>
    </location>
</feature>
<feature type="compositionally biased region" description="Basic residues" evidence="1">
    <location>
        <begin position="409"/>
        <end position="419"/>
    </location>
</feature>
<feature type="compositionally biased region" description="Basic and acidic residues" evidence="1">
    <location>
        <begin position="431"/>
        <end position="447"/>
    </location>
</feature>
<feature type="compositionally biased region" description="Basic residues" evidence="1">
    <location>
        <begin position="260"/>
        <end position="270"/>
    </location>
</feature>
<feature type="region of interest" description="Disordered" evidence="1">
    <location>
        <begin position="223"/>
        <end position="467"/>
    </location>
</feature>
<accession>W4JXQ2</accession>
<name>W4JXQ2_HETIT</name>
<dbReference type="GeneID" id="20677074"/>
<dbReference type="KEGG" id="hir:HETIRDRAFT_460446"/>
<dbReference type="AlphaFoldDB" id="W4JXQ2"/>